<dbReference type="STRING" id="1189612.A33Q_0396"/>
<feature type="transmembrane region" description="Helical" evidence="1">
    <location>
        <begin position="102"/>
        <end position="125"/>
    </location>
</feature>
<dbReference type="Proteomes" id="UP000006073">
    <property type="component" value="Unassembled WGS sequence"/>
</dbReference>
<protein>
    <recommendedName>
        <fullName evidence="4">Small multi-drug export protein</fullName>
    </recommendedName>
</protein>
<dbReference type="eggNOG" id="ENOG5033075">
    <property type="taxonomic scope" value="Bacteria"/>
</dbReference>
<comment type="caution">
    <text evidence="2">The sequence shown here is derived from an EMBL/GenBank/DDBJ whole genome shotgun (WGS) entry which is preliminary data.</text>
</comment>
<organism evidence="2 3">
    <name type="scientific">Indibacter alkaliphilus (strain CCUG 57479 / KCTC 22604 / LW1)</name>
    <dbReference type="NCBI Taxonomy" id="1189612"/>
    <lineage>
        <taxon>Bacteria</taxon>
        <taxon>Pseudomonadati</taxon>
        <taxon>Bacteroidota</taxon>
        <taxon>Cytophagia</taxon>
        <taxon>Cytophagales</taxon>
        <taxon>Cyclobacteriaceae</taxon>
    </lineage>
</organism>
<evidence type="ECO:0000313" key="2">
    <source>
        <dbReference type="EMBL" id="EOZ99715.1"/>
    </source>
</evidence>
<keyword evidence="1" id="KW-0812">Transmembrane</keyword>
<reference evidence="2 3" key="1">
    <citation type="journal article" date="2013" name="Genome Announc.">
        <title>Draft Genome Sequence of Indibacter alkaliphilus Strain LW1T, Isolated from Lonar Lake, a Haloalkaline Lake in the Buldana District of Maharashtra, India.</title>
        <authorList>
            <person name="Singh A."/>
            <person name="Kumar Jangir P."/>
            <person name="Sharma R."/>
            <person name="Singh A."/>
            <person name="Kumar Pinnaka A."/>
            <person name="Shivaji S."/>
        </authorList>
    </citation>
    <scope>NUCLEOTIDE SEQUENCE [LARGE SCALE GENOMIC DNA]</scope>
    <source>
        <strain evidence="3">CCUG 57479 / KCTC 22604 / LW1</strain>
    </source>
</reference>
<gene>
    <name evidence="2" type="ORF">A33Q_0396</name>
</gene>
<evidence type="ECO:0000313" key="3">
    <source>
        <dbReference type="Proteomes" id="UP000006073"/>
    </source>
</evidence>
<keyword evidence="1" id="KW-0472">Membrane</keyword>
<accession>S2DR15</accession>
<evidence type="ECO:0000256" key="1">
    <source>
        <dbReference type="SAM" id="Phobius"/>
    </source>
</evidence>
<proteinExistence type="predicted"/>
<dbReference type="EMBL" id="ALWO02000011">
    <property type="protein sequence ID" value="EOZ99715.1"/>
    <property type="molecule type" value="Genomic_DNA"/>
</dbReference>
<evidence type="ECO:0008006" key="4">
    <source>
        <dbReference type="Google" id="ProtNLM"/>
    </source>
</evidence>
<name>S2DR15_INDAL</name>
<dbReference type="AlphaFoldDB" id="S2DR15"/>
<feature type="transmembrane region" description="Helical" evidence="1">
    <location>
        <begin position="70"/>
        <end position="96"/>
    </location>
</feature>
<keyword evidence="1" id="KW-1133">Transmembrane helix</keyword>
<sequence>MFKFIAGPVLGAAAGFSLLEIILVTHAGMMTSVVGFTFLGEWFKSHWKLQVNKKRFTSRKRRIVRVWQKFGPVGIATLTPILLTPIGGTIIMSAFHVKKEKIISYMFISGLVWAIVLGASINYILTISFFQRLFG</sequence>
<keyword evidence="3" id="KW-1185">Reference proteome</keyword>